<sequence length="223" mass="24703">MKLAAAVILGYCDVSLAGVRLLRHVSLDDLQITEEKIEIHGFPLVVRNYEREKEPIVSVVIVPEVIPADECTVFCAELTDLLSGKDVLVLTTLSVPMSTSEESNVFWTQYHPKTTLNLSIETIQPIPTDKWTIKDQFLSTCLHFFQVEQLSTTIVLVRGYKYTKKTNDGTAEVLAKLGSTLPGIVQALCIASKVEFNVQAASYEEIKASIGSTQSLEHALLYN</sequence>
<dbReference type="Proteomes" id="UP000481153">
    <property type="component" value="Unassembled WGS sequence"/>
</dbReference>
<dbReference type="EMBL" id="VJMJ01000175">
    <property type="protein sequence ID" value="KAF0728644.1"/>
    <property type="molecule type" value="Genomic_DNA"/>
</dbReference>
<evidence type="ECO:0000313" key="2">
    <source>
        <dbReference type="Proteomes" id="UP000481153"/>
    </source>
</evidence>
<dbReference type="VEuPathDB" id="FungiDB:AeMF1_002188"/>
<name>A0A6G0WMS5_9STRA</name>
<proteinExistence type="predicted"/>
<accession>A0A6G0WMS5</accession>
<keyword evidence="2" id="KW-1185">Reference proteome</keyword>
<comment type="caution">
    <text evidence="1">The sequence shown here is derived from an EMBL/GenBank/DDBJ whole genome shotgun (WGS) entry which is preliminary data.</text>
</comment>
<protein>
    <recommendedName>
        <fullName evidence="3">Proteasome assembly chaperone 1</fullName>
    </recommendedName>
</protein>
<gene>
    <name evidence="1" type="ORF">Ae201684_013603</name>
</gene>
<evidence type="ECO:0000313" key="1">
    <source>
        <dbReference type="EMBL" id="KAF0728644.1"/>
    </source>
</evidence>
<organism evidence="1 2">
    <name type="scientific">Aphanomyces euteiches</name>
    <dbReference type="NCBI Taxonomy" id="100861"/>
    <lineage>
        <taxon>Eukaryota</taxon>
        <taxon>Sar</taxon>
        <taxon>Stramenopiles</taxon>
        <taxon>Oomycota</taxon>
        <taxon>Saprolegniomycetes</taxon>
        <taxon>Saprolegniales</taxon>
        <taxon>Verrucalvaceae</taxon>
        <taxon>Aphanomyces</taxon>
    </lineage>
</organism>
<dbReference type="AlphaFoldDB" id="A0A6G0WMS5"/>
<evidence type="ECO:0008006" key="3">
    <source>
        <dbReference type="Google" id="ProtNLM"/>
    </source>
</evidence>
<reference evidence="1 2" key="1">
    <citation type="submission" date="2019-07" db="EMBL/GenBank/DDBJ databases">
        <title>Genomics analysis of Aphanomyces spp. identifies a new class of oomycete effector associated with host adaptation.</title>
        <authorList>
            <person name="Gaulin E."/>
        </authorList>
    </citation>
    <scope>NUCLEOTIDE SEQUENCE [LARGE SCALE GENOMIC DNA]</scope>
    <source>
        <strain evidence="1 2">ATCC 201684</strain>
    </source>
</reference>